<dbReference type="STRING" id="43928.SAMN05443636_1075"/>
<evidence type="ECO:0000313" key="1">
    <source>
        <dbReference type="EMBL" id="SHG78772.1"/>
    </source>
</evidence>
<name>A0A1M5MNZ8_9EURY</name>
<keyword evidence="2" id="KW-1185">Reference proteome</keyword>
<proteinExistence type="predicted"/>
<gene>
    <name evidence="1" type="ORF">SAMN05443636_1075</name>
</gene>
<evidence type="ECO:0000313" key="2">
    <source>
        <dbReference type="Proteomes" id="UP000184357"/>
    </source>
</evidence>
<reference evidence="1 2" key="1">
    <citation type="submission" date="2016-11" db="EMBL/GenBank/DDBJ databases">
        <authorList>
            <person name="Jaros S."/>
            <person name="Januszkiewicz K."/>
            <person name="Wedrychowicz H."/>
        </authorList>
    </citation>
    <scope>NUCLEOTIDE SEQUENCE [LARGE SCALE GENOMIC DNA]</scope>
    <source>
        <strain evidence="1 2">DSM 9297</strain>
    </source>
</reference>
<dbReference type="OrthoDB" id="275418at2157"/>
<dbReference type="Proteomes" id="UP000184357">
    <property type="component" value="Unassembled WGS sequence"/>
</dbReference>
<accession>A0A1M5MNZ8</accession>
<dbReference type="AlphaFoldDB" id="A0A1M5MNZ8"/>
<dbReference type="EMBL" id="FQWV01000002">
    <property type="protein sequence ID" value="SHG78772.1"/>
    <property type="molecule type" value="Genomic_DNA"/>
</dbReference>
<dbReference type="RefSeq" id="WP_143165376.1">
    <property type="nucleotide sequence ID" value="NZ_FQWV01000002.1"/>
</dbReference>
<protein>
    <submittedName>
        <fullName evidence="1">Uncharacterized protein</fullName>
    </submittedName>
</protein>
<organism evidence="1 2">
    <name type="scientific">Halobaculum gomorrense</name>
    <dbReference type="NCBI Taxonomy" id="43928"/>
    <lineage>
        <taxon>Archaea</taxon>
        <taxon>Methanobacteriati</taxon>
        <taxon>Methanobacteriota</taxon>
        <taxon>Stenosarchaea group</taxon>
        <taxon>Halobacteria</taxon>
        <taxon>Halobacteriales</taxon>
        <taxon>Haloferacaceae</taxon>
        <taxon>Halobaculum</taxon>
    </lineage>
</organism>
<sequence length="80" mass="8857">MSPDELVIAEWSESPYTSYDLRGAVVEHRVVVAAIEDVGTDVRHEVRSGDVDRVPSTWTEAEVVEARPHGLARVDGVAQW</sequence>